<dbReference type="EMBL" id="JABWMH010000003">
    <property type="protein sequence ID" value="NVD28118.1"/>
    <property type="molecule type" value="Genomic_DNA"/>
</dbReference>
<comment type="caution">
    <text evidence="1">The sequence shown here is derived from an EMBL/GenBank/DDBJ whole genome shotgun (WGS) entry which is preliminary data.</text>
</comment>
<dbReference type="RefSeq" id="WP_176279654.1">
    <property type="nucleotide sequence ID" value="NZ_JABWMH010000003.1"/>
</dbReference>
<protein>
    <recommendedName>
        <fullName evidence="3">Tetratricopeptide repeat protein</fullName>
    </recommendedName>
</protein>
<organism evidence="1 2">
    <name type="scientific">Parasphingorhabdus flavimaris</name>
    <dbReference type="NCBI Taxonomy" id="266812"/>
    <lineage>
        <taxon>Bacteria</taxon>
        <taxon>Pseudomonadati</taxon>
        <taxon>Pseudomonadota</taxon>
        <taxon>Alphaproteobacteria</taxon>
        <taxon>Sphingomonadales</taxon>
        <taxon>Sphingomonadaceae</taxon>
        <taxon>Parasphingorhabdus</taxon>
    </lineage>
</organism>
<accession>A0ABX2N337</accession>
<keyword evidence="2" id="KW-1185">Reference proteome</keyword>
<proteinExistence type="predicted"/>
<dbReference type="Proteomes" id="UP000652427">
    <property type="component" value="Unassembled WGS sequence"/>
</dbReference>
<gene>
    <name evidence="1" type="ORF">HUO14_09400</name>
</gene>
<sequence length="136" mass="14941">MLETGLKEEARVLQHEYIKGLAAALFIVAQPVTAVYAETLPELDAMAEVVVEEEKGIAFAQQQSERGEYLEAIATLERVLALHPKSDSARLLHAVNLCKIDDQLGGAVELGKLKQKNFAPELWADVMKLCPLADKD</sequence>
<reference evidence="1 2" key="1">
    <citation type="submission" date="2020-06" db="EMBL/GenBank/DDBJ databases">
        <authorList>
            <person name="Kim S.-J."/>
            <person name="Park S.-J."/>
        </authorList>
    </citation>
    <scope>NUCLEOTIDE SEQUENCE [LARGE SCALE GENOMIC DNA]</scope>
    <source>
        <strain evidence="1 2">SW-151</strain>
    </source>
</reference>
<evidence type="ECO:0000313" key="1">
    <source>
        <dbReference type="EMBL" id="NVD28118.1"/>
    </source>
</evidence>
<evidence type="ECO:0008006" key="3">
    <source>
        <dbReference type="Google" id="ProtNLM"/>
    </source>
</evidence>
<name>A0ABX2N337_9SPHN</name>
<evidence type="ECO:0000313" key="2">
    <source>
        <dbReference type="Proteomes" id="UP000652427"/>
    </source>
</evidence>